<dbReference type="EMBL" id="MLJW01000055">
    <property type="protein sequence ID" value="OIR04825.1"/>
    <property type="molecule type" value="Genomic_DNA"/>
</dbReference>
<protein>
    <submittedName>
        <fullName evidence="2">Helix-turn-helix protein</fullName>
    </submittedName>
</protein>
<gene>
    <name evidence="2" type="ORF">GALL_132110</name>
</gene>
<dbReference type="CDD" id="cd00093">
    <property type="entry name" value="HTH_XRE"/>
    <property type="match status" value="1"/>
</dbReference>
<dbReference type="Pfam" id="PF13744">
    <property type="entry name" value="HTH_37"/>
    <property type="match status" value="1"/>
</dbReference>
<evidence type="ECO:0000259" key="1">
    <source>
        <dbReference type="PROSITE" id="PS50943"/>
    </source>
</evidence>
<proteinExistence type="predicted"/>
<dbReference type="InterPro" id="IPR010982">
    <property type="entry name" value="Lambda_DNA-bd_dom_sf"/>
</dbReference>
<accession>A0A1J5S8I2</accession>
<sequence length="97" mass="10871">MKKEKLKITKSSGNVYIDLGFPPEEAAILAMRSELMCQLEILIRDKQWTQAEAAQVLGISQSRVSDLIRGKFEKFSLDMLITLATRAGKKVELKMAA</sequence>
<feature type="domain" description="HTH cro/C1-type" evidence="1">
    <location>
        <begin position="39"/>
        <end position="94"/>
    </location>
</feature>
<comment type="caution">
    <text evidence="2">The sequence shown here is derived from an EMBL/GenBank/DDBJ whole genome shotgun (WGS) entry which is preliminary data.</text>
</comment>
<evidence type="ECO:0000313" key="2">
    <source>
        <dbReference type="EMBL" id="OIR04825.1"/>
    </source>
</evidence>
<dbReference type="SMART" id="SM00530">
    <property type="entry name" value="HTH_XRE"/>
    <property type="match status" value="1"/>
</dbReference>
<dbReference type="InterPro" id="IPR001387">
    <property type="entry name" value="Cro/C1-type_HTH"/>
</dbReference>
<dbReference type="GO" id="GO:0003677">
    <property type="term" value="F:DNA binding"/>
    <property type="evidence" value="ECO:0007669"/>
    <property type="project" value="InterPro"/>
</dbReference>
<dbReference type="SUPFAM" id="SSF47413">
    <property type="entry name" value="lambda repressor-like DNA-binding domains"/>
    <property type="match status" value="1"/>
</dbReference>
<organism evidence="2">
    <name type="scientific">mine drainage metagenome</name>
    <dbReference type="NCBI Taxonomy" id="410659"/>
    <lineage>
        <taxon>unclassified sequences</taxon>
        <taxon>metagenomes</taxon>
        <taxon>ecological metagenomes</taxon>
    </lineage>
</organism>
<name>A0A1J5S8I2_9ZZZZ</name>
<dbReference type="Gene3D" id="1.10.260.40">
    <property type="entry name" value="lambda repressor-like DNA-binding domains"/>
    <property type="match status" value="1"/>
</dbReference>
<dbReference type="AlphaFoldDB" id="A0A1J5S8I2"/>
<dbReference type="InterPro" id="IPR039554">
    <property type="entry name" value="HigA2-like_HTH"/>
</dbReference>
<dbReference type="PROSITE" id="PS50943">
    <property type="entry name" value="HTH_CROC1"/>
    <property type="match status" value="1"/>
</dbReference>
<reference evidence="2" key="1">
    <citation type="submission" date="2016-10" db="EMBL/GenBank/DDBJ databases">
        <title>Sequence of Gallionella enrichment culture.</title>
        <authorList>
            <person name="Poehlein A."/>
            <person name="Muehling M."/>
            <person name="Daniel R."/>
        </authorList>
    </citation>
    <scope>NUCLEOTIDE SEQUENCE</scope>
</reference>